<gene>
    <name evidence="2" type="ORF">T458_11170</name>
</gene>
<evidence type="ECO:0000313" key="3">
    <source>
        <dbReference type="Proteomes" id="UP000017973"/>
    </source>
</evidence>
<dbReference type="HOGENOM" id="CLU_2951246_0_0_9"/>
<reference evidence="2 3" key="1">
    <citation type="journal article" date="2014" name="Genome Announc.">
        <title>Draft Genome Sequence of Brevibacillus panacihumi Strain W25, a Halotolerant Hydrocarbon-Degrading Bacterium.</title>
        <authorList>
            <person name="Wang X."/>
            <person name="Jin D."/>
            <person name="Zhou L."/>
            <person name="Wu L."/>
            <person name="An W."/>
            <person name="Chen Y."/>
            <person name="Zhao L."/>
        </authorList>
    </citation>
    <scope>NUCLEOTIDE SEQUENCE [LARGE SCALE GENOMIC DNA]</scope>
    <source>
        <strain evidence="2 3">W25</strain>
    </source>
</reference>
<name>V6M975_9BACL</name>
<keyword evidence="3" id="KW-1185">Reference proteome</keyword>
<evidence type="ECO:0000256" key="1">
    <source>
        <dbReference type="SAM" id="MobiDB-lite"/>
    </source>
</evidence>
<feature type="compositionally biased region" description="Basic and acidic residues" evidence="1">
    <location>
        <begin position="1"/>
        <end position="18"/>
    </location>
</feature>
<evidence type="ECO:0000313" key="2">
    <source>
        <dbReference type="EMBL" id="EST55116.1"/>
    </source>
</evidence>
<dbReference type="Proteomes" id="UP000017973">
    <property type="component" value="Unassembled WGS sequence"/>
</dbReference>
<organism evidence="2 3">
    <name type="scientific">Brevibacillus panacihumi W25</name>
    <dbReference type="NCBI Taxonomy" id="1408254"/>
    <lineage>
        <taxon>Bacteria</taxon>
        <taxon>Bacillati</taxon>
        <taxon>Bacillota</taxon>
        <taxon>Bacilli</taxon>
        <taxon>Bacillales</taxon>
        <taxon>Paenibacillaceae</taxon>
        <taxon>Brevibacillus</taxon>
    </lineage>
</organism>
<accession>V6M975</accession>
<comment type="caution">
    <text evidence="2">The sequence shown here is derived from an EMBL/GenBank/DDBJ whole genome shotgun (WGS) entry which is preliminary data.</text>
</comment>
<protein>
    <submittedName>
        <fullName evidence="2">Uncharacterized protein</fullName>
    </submittedName>
</protein>
<dbReference type="AlphaFoldDB" id="V6M975"/>
<proteinExistence type="predicted"/>
<dbReference type="EMBL" id="AYJU01000015">
    <property type="protein sequence ID" value="EST55116.1"/>
    <property type="molecule type" value="Genomic_DNA"/>
</dbReference>
<feature type="region of interest" description="Disordered" evidence="1">
    <location>
        <begin position="1"/>
        <end position="20"/>
    </location>
</feature>
<sequence length="59" mass="6571">MLEDLKASHASEDSKNEDDAANLATEKIANLIKQGLRRWGEPRCALILLSVLPKRSPKK</sequence>